<protein>
    <recommendedName>
        <fullName evidence="4">Fibronectin type-III domain-containing protein</fullName>
    </recommendedName>
</protein>
<organism evidence="2 3">
    <name type="scientific">Tepiditoga spiralis</name>
    <dbReference type="NCBI Taxonomy" id="2108365"/>
    <lineage>
        <taxon>Bacteria</taxon>
        <taxon>Thermotogati</taxon>
        <taxon>Thermotogota</taxon>
        <taxon>Thermotogae</taxon>
        <taxon>Petrotogales</taxon>
        <taxon>Petrotogaceae</taxon>
        <taxon>Tepiditoga</taxon>
    </lineage>
</organism>
<keyword evidence="1" id="KW-0812">Transmembrane</keyword>
<evidence type="ECO:0008006" key="4">
    <source>
        <dbReference type="Google" id="ProtNLM"/>
    </source>
</evidence>
<dbReference type="SUPFAM" id="SSF49265">
    <property type="entry name" value="Fibronectin type III"/>
    <property type="match status" value="1"/>
</dbReference>
<dbReference type="InterPro" id="IPR036116">
    <property type="entry name" value="FN3_sf"/>
</dbReference>
<feature type="transmembrane region" description="Helical" evidence="1">
    <location>
        <begin position="28"/>
        <end position="50"/>
    </location>
</feature>
<dbReference type="EMBL" id="AP018712">
    <property type="protein sequence ID" value="BBE31180.1"/>
    <property type="molecule type" value="Genomic_DNA"/>
</dbReference>
<dbReference type="RefSeq" id="WP_190613569.1">
    <property type="nucleotide sequence ID" value="NZ_AP018712.1"/>
</dbReference>
<evidence type="ECO:0000313" key="2">
    <source>
        <dbReference type="EMBL" id="BBE31180.1"/>
    </source>
</evidence>
<keyword evidence="1" id="KW-1133">Transmembrane helix</keyword>
<keyword evidence="3" id="KW-1185">Reference proteome</keyword>
<proteinExistence type="predicted"/>
<keyword evidence="1" id="KW-0472">Membrane</keyword>
<evidence type="ECO:0000313" key="3">
    <source>
        <dbReference type="Proteomes" id="UP000516361"/>
    </source>
</evidence>
<sequence length="551" mass="64137">MEEKNEFNELLENNKTLNEETAQKNKKILIFSAAGILIGITLILILINIFSVKKYTLTVKYNLSKINVEESFNRVFINLEGKNKISTEFKLNEDIKLLNIPEGTYKVKFFITDDNNIKYYYTEKEVNLNENKSIELNPIKSTIKYDIKEEWLNKDLKITLPENFDKYLVYELKNGIYKKINESTKNVVWFRNLDKNTSLKFSVIKNNYLYKYSDELKVNVNTKPNKPIILSPENGEAIKASSNFFFVWSCKDPNGDKLKYDLFLTTNGKEIQIAKDISSINFQYSNLKPGTDYTLKIIASDGNLTNFSSINFRTLLSQKKYTYMSKDNKLLIYSVLDTKNPKLIKTINLSGKVRTISENNNYLYILREKSGISIIDFHSPINATLKKNLELMDIESLKVNTKFLFTKFKDGRISVYSLKNPYKPEFLGFTEEKYYGTLNPKITYIKRDMNINVPIISSEYPIRIGLKNKVYVKNYTLVVGSEKAKSIINNNYTEVFENLRFIFSMYKTNDFTNKEKIPLIKNRLMNALNEMFKLDSSEGIKSIKLIISKVD</sequence>
<dbReference type="InParanoid" id="A0A7G1G3Z0"/>
<dbReference type="SUPFAM" id="SSF50998">
    <property type="entry name" value="Quinoprotein alcohol dehydrogenase-like"/>
    <property type="match status" value="1"/>
</dbReference>
<dbReference type="InterPro" id="IPR011047">
    <property type="entry name" value="Quinoprotein_ADH-like_sf"/>
</dbReference>
<accession>A0A7G1G3Z0</accession>
<reference evidence="2 3" key="1">
    <citation type="submission" date="2018-06" db="EMBL/GenBank/DDBJ databases">
        <title>Genome sequencing of Oceanotoga sp. sy52.</title>
        <authorList>
            <person name="Mori K."/>
        </authorList>
    </citation>
    <scope>NUCLEOTIDE SEQUENCE [LARGE SCALE GENOMIC DNA]</scope>
    <source>
        <strain evidence="3">sy52</strain>
    </source>
</reference>
<name>A0A7G1G3Z0_9BACT</name>
<gene>
    <name evidence="2" type="ORF">OSSY52_13210</name>
</gene>
<evidence type="ECO:0000256" key="1">
    <source>
        <dbReference type="SAM" id="Phobius"/>
    </source>
</evidence>
<dbReference type="KEGG" id="ocy:OSSY52_13210"/>
<dbReference type="Proteomes" id="UP000516361">
    <property type="component" value="Chromosome"/>
</dbReference>
<dbReference type="AlphaFoldDB" id="A0A7G1G3Z0"/>